<feature type="region of interest" description="Disordered" evidence="1">
    <location>
        <begin position="216"/>
        <end position="316"/>
    </location>
</feature>
<dbReference type="InterPro" id="IPR021136">
    <property type="entry name" value="Flagellar_hook_control-like_C"/>
</dbReference>
<name>A0ABM6TGS1_9CAUL</name>
<gene>
    <name evidence="3" type="ORF">B7G68_11240</name>
</gene>
<feature type="region of interest" description="Disordered" evidence="1">
    <location>
        <begin position="1"/>
        <end position="96"/>
    </location>
</feature>
<keyword evidence="4" id="KW-1185">Reference proteome</keyword>
<accession>A0ABM6TGS1</accession>
<evidence type="ECO:0000313" key="4">
    <source>
        <dbReference type="Proteomes" id="UP000240527"/>
    </source>
</evidence>
<evidence type="ECO:0000313" key="3">
    <source>
        <dbReference type="EMBL" id="AVQ02372.1"/>
    </source>
</evidence>
<sequence length="575" mass="59733">MAIDPTAPVTPIPPAAPPGSQPHSVVLQAMARAALANTAGKMGELAGRPGPDAPTPRQGVEQADKSSTQDAGRPAVSSSSGGGSSAAAPRSPPQESRLLRAVRLAATEAVPRQAGLAPLMADVRAVLERPDTPPEVRGAGEDLLARLPRAFEIATARGLKKAVEQSGVFLEARLAKTSSTEGAAAPAFPATDLKAVLLVFKGKLSDWLVRATPVEQVKEPEPAERLLGPPPEADDAVQDAEAQTPTSVISPHSDSQDTEEGAKTSALTTALETPLEASEQTQPPSGSSKSLSPTQAEEDVQVARPVTDQPSVVEDDAVEPRFAAFLAPSRSPPLARASQPVSPMLGLLEFAEVSLSHEERRPPAPIAARGYGAVVADPGKPSAPPPPFADGPMAGQRPMPSHLPVLAAPEEIVRRLLKGASAALARQDLMQIASLQEVHHDPETGEARPQPARLNLDVPFVTPQGVAVAQFEITRDGGGAGGSLVGPVERTYRARFSIDVEPLGPVHALVTLTGSRTRVSLWAERAETIARLRAGEEGLGAALRQAELNPEVSIHSGPPPVKDASALGHFVDQAS</sequence>
<feature type="compositionally biased region" description="Pro residues" evidence="1">
    <location>
        <begin position="8"/>
        <end position="20"/>
    </location>
</feature>
<reference evidence="3 4" key="1">
    <citation type="journal article" date="2015" name="Biotechnol. Bioeng.">
        <title>Genome sequence and phenotypic characterization of Caulobacter segnis.</title>
        <authorList>
            <person name="Patel S."/>
            <person name="Fletcher B."/>
            <person name="Scott D.C."/>
            <person name="Ely B."/>
        </authorList>
    </citation>
    <scope>NUCLEOTIDE SEQUENCE [LARGE SCALE GENOMIC DNA]</scope>
    <source>
        <strain evidence="3 4">TK0059</strain>
    </source>
</reference>
<keyword evidence="3" id="KW-0282">Flagellum</keyword>
<keyword evidence="3" id="KW-0969">Cilium</keyword>
<feature type="compositionally biased region" description="Polar residues" evidence="1">
    <location>
        <begin position="278"/>
        <end position="295"/>
    </location>
</feature>
<feature type="compositionally biased region" description="Polar residues" evidence="1">
    <location>
        <begin position="244"/>
        <end position="253"/>
    </location>
</feature>
<protein>
    <submittedName>
        <fullName evidence="3">Flagellar hook-length control protein FliK</fullName>
    </submittedName>
</protein>
<dbReference type="Pfam" id="PF02120">
    <property type="entry name" value="Flg_hook"/>
    <property type="match status" value="1"/>
</dbReference>
<dbReference type="RefSeq" id="WP_013079313.1">
    <property type="nucleotide sequence ID" value="NZ_CP027850.1"/>
</dbReference>
<evidence type="ECO:0000259" key="2">
    <source>
        <dbReference type="Pfam" id="PF02120"/>
    </source>
</evidence>
<evidence type="ECO:0000256" key="1">
    <source>
        <dbReference type="SAM" id="MobiDB-lite"/>
    </source>
</evidence>
<keyword evidence="3" id="KW-0966">Cell projection</keyword>
<dbReference type="Proteomes" id="UP000240527">
    <property type="component" value="Chromosome"/>
</dbReference>
<organism evidence="3 4">
    <name type="scientific">Caulobacter segnis</name>
    <dbReference type="NCBI Taxonomy" id="88688"/>
    <lineage>
        <taxon>Bacteria</taxon>
        <taxon>Pseudomonadati</taxon>
        <taxon>Pseudomonadota</taxon>
        <taxon>Alphaproteobacteria</taxon>
        <taxon>Caulobacterales</taxon>
        <taxon>Caulobacteraceae</taxon>
        <taxon>Caulobacter</taxon>
    </lineage>
</organism>
<dbReference type="EMBL" id="CP027850">
    <property type="protein sequence ID" value="AVQ02372.1"/>
    <property type="molecule type" value="Genomic_DNA"/>
</dbReference>
<feature type="domain" description="Flagellar hook-length control protein-like C-terminal" evidence="2">
    <location>
        <begin position="490"/>
        <end position="559"/>
    </location>
</feature>
<feature type="compositionally biased region" description="Low complexity" evidence="1">
    <location>
        <begin position="71"/>
        <end position="89"/>
    </location>
</feature>
<proteinExistence type="predicted"/>